<protein>
    <recommendedName>
        <fullName evidence="2">UPF0235 protein A2Y83_04860</fullName>
    </recommendedName>
</protein>
<dbReference type="Gene3D" id="3.30.1200.10">
    <property type="entry name" value="YggU-like"/>
    <property type="match status" value="1"/>
</dbReference>
<reference evidence="3 4" key="1">
    <citation type="journal article" date="2016" name="Nat. Commun.">
        <title>Thousands of microbial genomes shed light on interconnected biogeochemical processes in an aquifer system.</title>
        <authorList>
            <person name="Anantharaman K."/>
            <person name="Brown C.T."/>
            <person name="Hug L.A."/>
            <person name="Sharon I."/>
            <person name="Castelle C.J."/>
            <person name="Probst A.J."/>
            <person name="Thomas B.C."/>
            <person name="Singh A."/>
            <person name="Wilkins M.J."/>
            <person name="Karaoz U."/>
            <person name="Brodie E.L."/>
            <person name="Williams K.H."/>
            <person name="Hubbard S.S."/>
            <person name="Banfield J.F."/>
        </authorList>
    </citation>
    <scope>NUCLEOTIDE SEQUENCE [LARGE SCALE GENOMIC DNA]</scope>
</reference>
<dbReference type="NCBIfam" id="TIGR00251">
    <property type="entry name" value="DUF167 family protein"/>
    <property type="match status" value="1"/>
</dbReference>
<dbReference type="InterPro" id="IPR036591">
    <property type="entry name" value="YggU-like_sf"/>
</dbReference>
<dbReference type="Pfam" id="PF02594">
    <property type="entry name" value="DUF167"/>
    <property type="match status" value="1"/>
</dbReference>
<dbReference type="InterPro" id="IPR003746">
    <property type="entry name" value="DUF167"/>
</dbReference>
<evidence type="ECO:0000313" key="4">
    <source>
        <dbReference type="Proteomes" id="UP000178323"/>
    </source>
</evidence>
<comment type="caution">
    <text evidence="3">The sequence shown here is derived from an EMBL/GenBank/DDBJ whole genome shotgun (WGS) entry which is preliminary data.</text>
</comment>
<dbReference type="AlphaFoldDB" id="A0A1F5S1K8"/>
<comment type="similarity">
    <text evidence="1 2">Belongs to the UPF0235 family.</text>
</comment>
<sequence length="77" mass="8624">MIISIKVIPRAKKNEVIKIDEFHYRARIVAAPVDGKANNALIKFLSEYFGVGKSKISIIKGDRGREKVVELDGVTRI</sequence>
<dbReference type="PANTHER" id="PTHR13420:SF7">
    <property type="entry name" value="UPF0235 PROTEIN C15ORF40"/>
    <property type="match status" value="1"/>
</dbReference>
<dbReference type="GO" id="GO:0005737">
    <property type="term" value="C:cytoplasm"/>
    <property type="evidence" value="ECO:0007669"/>
    <property type="project" value="TreeGrafter"/>
</dbReference>
<evidence type="ECO:0000256" key="2">
    <source>
        <dbReference type="HAMAP-Rule" id="MF_00634"/>
    </source>
</evidence>
<dbReference type="EMBL" id="MFFS01000084">
    <property type="protein sequence ID" value="OGF20452.1"/>
    <property type="molecule type" value="Genomic_DNA"/>
</dbReference>
<proteinExistence type="inferred from homology"/>
<evidence type="ECO:0000313" key="3">
    <source>
        <dbReference type="EMBL" id="OGF20452.1"/>
    </source>
</evidence>
<organism evidence="3 4">
    <name type="scientific">Candidatus Falkowbacteria bacterium RBG_13_39_14</name>
    <dbReference type="NCBI Taxonomy" id="1797985"/>
    <lineage>
        <taxon>Bacteria</taxon>
        <taxon>Candidatus Falkowiibacteriota</taxon>
    </lineage>
</organism>
<gene>
    <name evidence="3" type="ORF">A2Y83_04860</name>
</gene>
<dbReference type="SUPFAM" id="SSF69786">
    <property type="entry name" value="YggU-like"/>
    <property type="match status" value="1"/>
</dbReference>
<dbReference type="SMART" id="SM01152">
    <property type="entry name" value="DUF167"/>
    <property type="match status" value="1"/>
</dbReference>
<dbReference type="HAMAP" id="MF_00634">
    <property type="entry name" value="UPF0235"/>
    <property type="match status" value="1"/>
</dbReference>
<dbReference type="Proteomes" id="UP000178323">
    <property type="component" value="Unassembled WGS sequence"/>
</dbReference>
<name>A0A1F5S1K8_9BACT</name>
<dbReference type="STRING" id="1797985.A2Y83_04860"/>
<accession>A0A1F5S1K8</accession>
<evidence type="ECO:0000256" key="1">
    <source>
        <dbReference type="ARBA" id="ARBA00010364"/>
    </source>
</evidence>
<dbReference type="PANTHER" id="PTHR13420">
    <property type="entry name" value="UPF0235 PROTEIN C15ORF40"/>
    <property type="match status" value="1"/>
</dbReference>